<gene>
    <name evidence="1" type="ORF">D9757_009879</name>
    <name evidence="2" type="ORF">D9757_010293</name>
</gene>
<protein>
    <submittedName>
        <fullName evidence="1">Uncharacterized protein</fullName>
    </submittedName>
</protein>
<dbReference type="EMBL" id="JAACJN010000118">
    <property type="protein sequence ID" value="KAF5371041.1"/>
    <property type="molecule type" value="Genomic_DNA"/>
</dbReference>
<reference evidence="1 3" key="1">
    <citation type="journal article" date="2020" name="ISME J.">
        <title>Uncovering the hidden diversity of litter-decomposition mechanisms in mushroom-forming fungi.</title>
        <authorList>
            <person name="Floudas D."/>
            <person name="Bentzer J."/>
            <person name="Ahren D."/>
            <person name="Johansson T."/>
            <person name="Persson P."/>
            <person name="Tunlid A."/>
        </authorList>
    </citation>
    <scope>NUCLEOTIDE SEQUENCE [LARGE SCALE GENOMIC DNA]</scope>
    <source>
        <strain evidence="1 3">CBS 406.79</strain>
    </source>
</reference>
<evidence type="ECO:0000313" key="1">
    <source>
        <dbReference type="EMBL" id="KAF5370965.1"/>
    </source>
</evidence>
<dbReference type="EMBL" id="JAACJN010000119">
    <property type="protein sequence ID" value="KAF5370965.1"/>
    <property type="molecule type" value="Genomic_DNA"/>
</dbReference>
<proteinExistence type="predicted"/>
<evidence type="ECO:0000313" key="2">
    <source>
        <dbReference type="EMBL" id="KAF5371041.1"/>
    </source>
</evidence>
<name>A0A8H5GU90_9AGAR</name>
<organism evidence="1 3">
    <name type="scientific">Collybiopsis confluens</name>
    <dbReference type="NCBI Taxonomy" id="2823264"/>
    <lineage>
        <taxon>Eukaryota</taxon>
        <taxon>Fungi</taxon>
        <taxon>Dikarya</taxon>
        <taxon>Basidiomycota</taxon>
        <taxon>Agaricomycotina</taxon>
        <taxon>Agaricomycetes</taxon>
        <taxon>Agaricomycetidae</taxon>
        <taxon>Agaricales</taxon>
        <taxon>Marasmiineae</taxon>
        <taxon>Omphalotaceae</taxon>
        <taxon>Collybiopsis</taxon>
    </lineage>
</organism>
<dbReference type="Proteomes" id="UP000518752">
    <property type="component" value="Unassembled WGS sequence"/>
</dbReference>
<accession>A0A8H5GU90</accession>
<comment type="caution">
    <text evidence="1">The sequence shown here is derived from an EMBL/GenBank/DDBJ whole genome shotgun (WGS) entry which is preliminary data.</text>
</comment>
<evidence type="ECO:0000313" key="3">
    <source>
        <dbReference type="Proteomes" id="UP000518752"/>
    </source>
</evidence>
<dbReference type="AlphaFoldDB" id="A0A8H5GU90"/>
<sequence length="83" mass="9584">MVLLSLLPPPTADVHTLGAEPRSGEVQELFRHVWVALSNTDYVFGKLRMSLKYVRVCFEYVRVCFEFVWVMFKLILVGIPPEV</sequence>
<keyword evidence="3" id="KW-1185">Reference proteome</keyword>